<dbReference type="InterPro" id="IPR015943">
    <property type="entry name" value="WD40/YVTN_repeat-like_dom_sf"/>
</dbReference>
<keyword evidence="4" id="KW-1015">Disulfide bond</keyword>
<accession>A0A3P7MHV5</accession>
<keyword evidence="10" id="KW-1185">Reference proteome</keyword>
<comment type="caution">
    <text evidence="6">Lacks conserved residue(s) required for the propagation of feature annotation.</text>
</comment>
<dbReference type="EMBL" id="UYRV01107026">
    <property type="protein sequence ID" value="VDN22987.1"/>
    <property type="molecule type" value="Genomic_DNA"/>
</dbReference>
<evidence type="ECO:0000313" key="10">
    <source>
        <dbReference type="Proteomes" id="UP000271889"/>
    </source>
</evidence>
<gene>
    <name evidence="9" type="ORF">CGOC_LOCUS9458</name>
</gene>
<keyword evidence="5" id="KW-0325">Glycoprotein</keyword>
<dbReference type="PANTHER" id="PTHR11036">
    <property type="entry name" value="SEMAPHORIN"/>
    <property type="match status" value="1"/>
</dbReference>
<dbReference type="Gene3D" id="2.60.40.10">
    <property type="entry name" value="Immunoglobulins"/>
    <property type="match status" value="1"/>
</dbReference>
<comment type="similarity">
    <text evidence="2">Belongs to the semaphorin family.</text>
</comment>
<dbReference type="OrthoDB" id="9988752at2759"/>
<dbReference type="PROSITE" id="PS51004">
    <property type="entry name" value="SEMA"/>
    <property type="match status" value="1"/>
</dbReference>
<dbReference type="Proteomes" id="UP000271889">
    <property type="component" value="Unassembled WGS sequence"/>
</dbReference>
<dbReference type="GO" id="GO:0030335">
    <property type="term" value="P:positive regulation of cell migration"/>
    <property type="evidence" value="ECO:0007669"/>
    <property type="project" value="TreeGrafter"/>
</dbReference>
<dbReference type="InterPro" id="IPR036352">
    <property type="entry name" value="Semap_dom_sf"/>
</dbReference>
<keyword evidence="3" id="KW-0472">Membrane</keyword>
<sequence length="479" mass="53914">MRGKVVFSEPQFVGSFDVGEHVYFFFREIAIESGGLERNVYSRVARVCKKDIGGRVVLRQVWTSFLKARLNCSISAQYPYYFDRIQAVTRVETSDDTLFYATMSTSETAFVTSAVCVFSFKHINQLFHHGFFLDPTSPTWLPLPADAVPEHRPGTCVPNSHTLSDSDLHFAKSHLMMAEPVSGGVPILPTRDVIFTHIAVDVRSEQNVIFALDGRTSTLWKVSHWREGNSWKWTELEKRNLIAGGPIKAMALLPGEFLYFASRSAVSQFTLAGCSNYPSCALCAIDPYCSWNVARSTCYPREKAHGQSGSRPGLGGAHPNAQLRPNRVPSRHTQEIPYTSREHPQVSGDEMGMSKRFSHYLSCTVESHAPYTSHASHISQLFSRIFPNNRILFTNDGGLILMNVSKEDNADYECTANGKQLVKYRLVVDHEECTQPRSVQAYKSCQREWCKKADQYKAALADWHDAKKRNVCLIFSLSS</sequence>
<dbReference type="SUPFAM" id="SSF101912">
    <property type="entry name" value="Sema domain"/>
    <property type="match status" value="1"/>
</dbReference>
<dbReference type="InterPro" id="IPR001627">
    <property type="entry name" value="Semap_dom"/>
</dbReference>
<dbReference type="SMART" id="SM00630">
    <property type="entry name" value="Sema"/>
    <property type="match status" value="1"/>
</dbReference>
<dbReference type="GO" id="GO:0030215">
    <property type="term" value="F:semaphorin receptor binding"/>
    <property type="evidence" value="ECO:0007669"/>
    <property type="project" value="InterPro"/>
</dbReference>
<dbReference type="GO" id="GO:0071526">
    <property type="term" value="P:semaphorin-plexin signaling pathway"/>
    <property type="evidence" value="ECO:0007669"/>
    <property type="project" value="TreeGrafter"/>
</dbReference>
<dbReference type="SUPFAM" id="SSF103575">
    <property type="entry name" value="Plexin repeat"/>
    <property type="match status" value="1"/>
</dbReference>
<evidence type="ECO:0000256" key="5">
    <source>
        <dbReference type="ARBA" id="ARBA00023180"/>
    </source>
</evidence>
<comment type="subcellular location">
    <subcellularLocation>
        <location evidence="1">Membrane</location>
    </subcellularLocation>
</comment>
<evidence type="ECO:0000256" key="3">
    <source>
        <dbReference type="ARBA" id="ARBA00023136"/>
    </source>
</evidence>
<evidence type="ECO:0000256" key="2">
    <source>
        <dbReference type="ARBA" id="ARBA00009492"/>
    </source>
</evidence>
<dbReference type="Pfam" id="PF01403">
    <property type="entry name" value="Sema"/>
    <property type="match status" value="1"/>
</dbReference>
<feature type="region of interest" description="Disordered" evidence="7">
    <location>
        <begin position="302"/>
        <end position="349"/>
    </location>
</feature>
<evidence type="ECO:0000256" key="4">
    <source>
        <dbReference type="ARBA" id="ARBA00023157"/>
    </source>
</evidence>
<dbReference type="AlphaFoldDB" id="A0A3P7MHV5"/>
<evidence type="ECO:0000259" key="8">
    <source>
        <dbReference type="PROSITE" id="PS51004"/>
    </source>
</evidence>
<dbReference type="InterPro" id="IPR002165">
    <property type="entry name" value="Plexin_repeat"/>
</dbReference>
<reference evidence="9 10" key="1">
    <citation type="submission" date="2018-11" db="EMBL/GenBank/DDBJ databases">
        <authorList>
            <consortium name="Pathogen Informatics"/>
        </authorList>
    </citation>
    <scope>NUCLEOTIDE SEQUENCE [LARGE SCALE GENOMIC DNA]</scope>
</reference>
<name>A0A3P7MHV5_CYLGO</name>
<dbReference type="GO" id="GO:0045499">
    <property type="term" value="F:chemorepellent activity"/>
    <property type="evidence" value="ECO:0007669"/>
    <property type="project" value="TreeGrafter"/>
</dbReference>
<evidence type="ECO:0000256" key="6">
    <source>
        <dbReference type="PROSITE-ProRule" id="PRU00352"/>
    </source>
</evidence>
<dbReference type="GO" id="GO:0005886">
    <property type="term" value="C:plasma membrane"/>
    <property type="evidence" value="ECO:0007669"/>
    <property type="project" value="TreeGrafter"/>
</dbReference>
<dbReference type="PANTHER" id="PTHR11036:SF139">
    <property type="entry name" value="SEMAPHORIN-2A"/>
    <property type="match status" value="1"/>
</dbReference>
<dbReference type="InterPro" id="IPR036179">
    <property type="entry name" value="Ig-like_dom_sf"/>
</dbReference>
<dbReference type="SUPFAM" id="SSF48726">
    <property type="entry name" value="Immunoglobulin"/>
    <property type="match status" value="1"/>
</dbReference>
<dbReference type="InterPro" id="IPR013783">
    <property type="entry name" value="Ig-like_fold"/>
</dbReference>
<dbReference type="InterPro" id="IPR027231">
    <property type="entry name" value="Semaphorin"/>
</dbReference>
<dbReference type="Pfam" id="PF01437">
    <property type="entry name" value="PSI"/>
    <property type="match status" value="1"/>
</dbReference>
<dbReference type="GO" id="GO:0007411">
    <property type="term" value="P:axon guidance"/>
    <property type="evidence" value="ECO:0007669"/>
    <property type="project" value="TreeGrafter"/>
</dbReference>
<protein>
    <recommendedName>
        <fullName evidence="8">Sema domain-containing protein</fullName>
    </recommendedName>
</protein>
<dbReference type="Gene3D" id="2.130.10.10">
    <property type="entry name" value="YVTN repeat-like/Quinoprotein amine dehydrogenase"/>
    <property type="match status" value="1"/>
</dbReference>
<feature type="domain" description="Sema" evidence="8">
    <location>
        <begin position="1"/>
        <end position="271"/>
    </location>
</feature>
<proteinExistence type="inferred from homology"/>
<organism evidence="9 10">
    <name type="scientific">Cylicostephanus goldi</name>
    <name type="common">Nematode worm</name>
    <dbReference type="NCBI Taxonomy" id="71465"/>
    <lineage>
        <taxon>Eukaryota</taxon>
        <taxon>Metazoa</taxon>
        <taxon>Ecdysozoa</taxon>
        <taxon>Nematoda</taxon>
        <taxon>Chromadorea</taxon>
        <taxon>Rhabditida</taxon>
        <taxon>Rhabditina</taxon>
        <taxon>Rhabditomorpha</taxon>
        <taxon>Strongyloidea</taxon>
        <taxon>Strongylidae</taxon>
        <taxon>Cylicostephanus</taxon>
    </lineage>
</organism>
<evidence type="ECO:0000256" key="1">
    <source>
        <dbReference type="ARBA" id="ARBA00004370"/>
    </source>
</evidence>
<evidence type="ECO:0000256" key="7">
    <source>
        <dbReference type="SAM" id="MobiDB-lite"/>
    </source>
</evidence>
<evidence type="ECO:0000313" key="9">
    <source>
        <dbReference type="EMBL" id="VDN22987.1"/>
    </source>
</evidence>